<sequence length="122" mass="12474">MGRRTPARRAPFPPPARPESLAAGQCASACRSLAPVLLGGQGSTVPASQRHVWRALRGGPHSTHSGLWQQPCWQRLKEGRCAAAHGTAAARIEAGHVPKLAAGVNLCIVGLEGAGGTSVSSG</sequence>
<name>A0A7S4VST8_9DINO</name>
<reference evidence="2" key="1">
    <citation type="submission" date="2021-01" db="EMBL/GenBank/DDBJ databases">
        <authorList>
            <person name="Corre E."/>
            <person name="Pelletier E."/>
            <person name="Niang G."/>
            <person name="Scheremetjew M."/>
            <person name="Finn R."/>
            <person name="Kale V."/>
            <person name="Holt S."/>
            <person name="Cochrane G."/>
            <person name="Meng A."/>
            <person name="Brown T."/>
            <person name="Cohen L."/>
        </authorList>
    </citation>
    <scope>NUCLEOTIDE SEQUENCE</scope>
    <source>
        <strain evidence="2">CCMP3105</strain>
    </source>
</reference>
<proteinExistence type="predicted"/>
<dbReference type="AlphaFoldDB" id="A0A7S4VST8"/>
<accession>A0A7S4VST8</accession>
<protein>
    <submittedName>
        <fullName evidence="2">Uncharacterized protein</fullName>
    </submittedName>
</protein>
<dbReference type="EMBL" id="HBNR01072362">
    <property type="protein sequence ID" value="CAE4647921.1"/>
    <property type="molecule type" value="Transcribed_RNA"/>
</dbReference>
<feature type="region of interest" description="Disordered" evidence="1">
    <location>
        <begin position="1"/>
        <end position="20"/>
    </location>
</feature>
<evidence type="ECO:0000313" key="2">
    <source>
        <dbReference type="EMBL" id="CAE4647921.1"/>
    </source>
</evidence>
<organism evidence="2">
    <name type="scientific">Alexandrium monilatum</name>
    <dbReference type="NCBI Taxonomy" id="311494"/>
    <lineage>
        <taxon>Eukaryota</taxon>
        <taxon>Sar</taxon>
        <taxon>Alveolata</taxon>
        <taxon>Dinophyceae</taxon>
        <taxon>Gonyaulacales</taxon>
        <taxon>Pyrocystaceae</taxon>
        <taxon>Alexandrium</taxon>
    </lineage>
</organism>
<evidence type="ECO:0000256" key="1">
    <source>
        <dbReference type="SAM" id="MobiDB-lite"/>
    </source>
</evidence>
<gene>
    <name evidence="2" type="ORF">AMON00008_LOCUS51292</name>
</gene>